<dbReference type="CDD" id="cd01406">
    <property type="entry name" value="SIR2-like"/>
    <property type="match status" value="1"/>
</dbReference>
<name>A0A9X7BPV4_BACTU</name>
<dbReference type="InterPro" id="IPR041486">
    <property type="entry name" value="ThsA_STALD"/>
</dbReference>
<evidence type="ECO:0000259" key="1">
    <source>
        <dbReference type="Pfam" id="PF18185"/>
    </source>
</evidence>
<dbReference type="Pfam" id="PF13289">
    <property type="entry name" value="SIR2_2"/>
    <property type="match status" value="1"/>
</dbReference>
<dbReference type="SUPFAM" id="SSF52467">
    <property type="entry name" value="DHS-like NAD/FAD-binding domain"/>
    <property type="match status" value="1"/>
</dbReference>
<organism evidence="2 3">
    <name type="scientific">Bacillus thuringiensis</name>
    <dbReference type="NCBI Taxonomy" id="1428"/>
    <lineage>
        <taxon>Bacteria</taxon>
        <taxon>Bacillati</taxon>
        <taxon>Bacillota</taxon>
        <taxon>Bacilli</taxon>
        <taxon>Bacillales</taxon>
        <taxon>Bacillaceae</taxon>
        <taxon>Bacillus</taxon>
        <taxon>Bacillus cereus group</taxon>
    </lineage>
</organism>
<sequence length="496" mass="57355">MGYKREKMIHTFIKNYTEDLLDSKVAVFGGAGLSVGVGAVSWKELLREAADDIGVDVDKEYDLVSVAQYIYNESNSRNKITKLIKNHIQKKGEVTENHRILANLPIKTFWTTNYDEYIEKSFEQNSKLYDVKKSVQDLSSEVKNSEVTVYKMHGDINRAHDAVLIKDDYEIYGKKNELFTQALKGDLISKTFLFIGFSFDDPNLENILSRVRIMLEGNTRTHYCFFKEVNKNDYEFRKIKNKKMKEAAWKYAKNKQYLKIKDLERYGIKAILVEEYSDITNILKKIESIYLSKNIFISGSFDDFEKYCVRGKVESFVENLSKKLHEEDYKITSGYGMGIGSSVITGVLRGSKTTGKENLDRILSLKPFPFHIEDGIEREKIWHKYRQDMLKNCGTAIFLLGNKKKEGEVQLADGVRKEFAIAKTQGMNLIPIGATGYVSKECFKDMCNNFEQYYPNSDKNLNKAFQKLGNKNVSEKKMIGNIIDFLKLLRKYHMEM</sequence>
<feature type="domain" description="NAD(+) hydrolase ThsA Sir2/TIR-associating SLOG" evidence="1">
    <location>
        <begin position="278"/>
        <end position="487"/>
    </location>
</feature>
<evidence type="ECO:0000313" key="2">
    <source>
        <dbReference type="EMBL" id="PFV32539.1"/>
    </source>
</evidence>
<dbReference type="Proteomes" id="UP000223366">
    <property type="component" value="Unassembled WGS sequence"/>
</dbReference>
<gene>
    <name evidence="2" type="ORF">COK99_10035</name>
</gene>
<reference evidence="2 3" key="1">
    <citation type="submission" date="2017-09" db="EMBL/GenBank/DDBJ databases">
        <title>Large-scale bioinformatics analysis of Bacillus genomes uncovers conserved roles of natural products in bacterial physiology.</title>
        <authorList>
            <consortium name="Agbiome Team Llc"/>
            <person name="Bleich R.M."/>
            <person name="Grubbs K.J."/>
            <person name="Santa Maria K.C."/>
            <person name="Allen S.E."/>
            <person name="Farag S."/>
            <person name="Shank E.A."/>
            <person name="Bowers A."/>
        </authorList>
    </citation>
    <scope>NUCLEOTIDE SEQUENCE [LARGE SCALE GENOMIC DNA]</scope>
    <source>
        <strain evidence="2 3">AFS060060</strain>
    </source>
</reference>
<accession>A0A9X7BPV4</accession>
<protein>
    <recommendedName>
        <fullName evidence="1">NAD(+) hydrolase ThsA Sir2/TIR-associating SLOG domain-containing protein</fullName>
    </recommendedName>
</protein>
<dbReference type="EMBL" id="NVDU01000018">
    <property type="protein sequence ID" value="PFV32539.1"/>
    <property type="molecule type" value="Genomic_DNA"/>
</dbReference>
<dbReference type="InterPro" id="IPR029035">
    <property type="entry name" value="DHS-like_NAD/FAD-binding_dom"/>
</dbReference>
<dbReference type="Pfam" id="PF18185">
    <property type="entry name" value="STALD"/>
    <property type="match status" value="1"/>
</dbReference>
<dbReference type="AlphaFoldDB" id="A0A9X7BPV4"/>
<proteinExistence type="predicted"/>
<evidence type="ECO:0000313" key="3">
    <source>
        <dbReference type="Proteomes" id="UP000223366"/>
    </source>
</evidence>
<dbReference type="RefSeq" id="WP_098685727.1">
    <property type="nucleotide sequence ID" value="NZ_NUHS01000025.1"/>
</dbReference>
<comment type="caution">
    <text evidence="2">The sequence shown here is derived from an EMBL/GenBank/DDBJ whole genome shotgun (WGS) entry which is preliminary data.</text>
</comment>